<accession>A0A9N9V771</accession>
<sequence>MLVYCTVLLLLALPFSSANECIKYSCSACACYEWENPSPTVTAEPSPTPTGPANLIINGGWEWFDGGGIAPWISKQGTGGSRPANNDDEPYATPYIPYHSRSGKWLLIMGNPTDWQGNVIAETMSQTVSLVSGTEYRFEAYYTLLFLPKTTTTCRLWASIDEVEKGGVTVGNSDLGDPYNFDLITFLYTPSTTGDITVSIQFMCNDATYEDGSMVGVDDISLTEVTTA</sequence>
<evidence type="ECO:0008006" key="4">
    <source>
        <dbReference type="Google" id="ProtNLM"/>
    </source>
</evidence>
<protein>
    <recommendedName>
        <fullName evidence="4">CBM-cenC domain-containing protein</fullName>
    </recommendedName>
</protein>
<evidence type="ECO:0000313" key="3">
    <source>
        <dbReference type="Proteomes" id="UP000696573"/>
    </source>
</evidence>
<feature type="signal peptide" evidence="1">
    <location>
        <begin position="1"/>
        <end position="18"/>
    </location>
</feature>
<keyword evidence="1" id="KW-0732">Signal</keyword>
<organism evidence="2 3">
    <name type="scientific">Clonostachys rhizophaga</name>
    <dbReference type="NCBI Taxonomy" id="160324"/>
    <lineage>
        <taxon>Eukaryota</taxon>
        <taxon>Fungi</taxon>
        <taxon>Dikarya</taxon>
        <taxon>Ascomycota</taxon>
        <taxon>Pezizomycotina</taxon>
        <taxon>Sordariomycetes</taxon>
        <taxon>Hypocreomycetidae</taxon>
        <taxon>Hypocreales</taxon>
        <taxon>Bionectriaceae</taxon>
        <taxon>Clonostachys</taxon>
    </lineage>
</organism>
<reference evidence="2" key="1">
    <citation type="submission" date="2021-10" db="EMBL/GenBank/DDBJ databases">
        <authorList>
            <person name="Piombo E."/>
        </authorList>
    </citation>
    <scope>NUCLEOTIDE SEQUENCE</scope>
</reference>
<dbReference type="Proteomes" id="UP000696573">
    <property type="component" value="Unassembled WGS sequence"/>
</dbReference>
<dbReference type="Gene3D" id="2.60.120.260">
    <property type="entry name" value="Galactose-binding domain-like"/>
    <property type="match status" value="1"/>
</dbReference>
<evidence type="ECO:0000313" key="2">
    <source>
        <dbReference type="EMBL" id="CAH0018977.1"/>
    </source>
</evidence>
<name>A0A9N9V771_9HYPO</name>
<dbReference type="OrthoDB" id="5125014at2759"/>
<dbReference type="AlphaFoldDB" id="A0A9N9V771"/>
<evidence type="ECO:0000256" key="1">
    <source>
        <dbReference type="SAM" id="SignalP"/>
    </source>
</evidence>
<keyword evidence="3" id="KW-1185">Reference proteome</keyword>
<feature type="chain" id="PRO_5040218736" description="CBM-cenC domain-containing protein" evidence="1">
    <location>
        <begin position="19"/>
        <end position="228"/>
    </location>
</feature>
<proteinExistence type="predicted"/>
<dbReference type="EMBL" id="CABFNQ020000544">
    <property type="protein sequence ID" value="CAH0018977.1"/>
    <property type="molecule type" value="Genomic_DNA"/>
</dbReference>
<comment type="caution">
    <text evidence="2">The sequence shown here is derived from an EMBL/GenBank/DDBJ whole genome shotgun (WGS) entry which is preliminary data.</text>
</comment>
<gene>
    <name evidence="2" type="ORF">CRHIZ90672A_00005608</name>
</gene>